<dbReference type="PANTHER" id="PTHR30441:SF8">
    <property type="entry name" value="DUF748 DOMAIN-CONTAINING PROTEIN"/>
    <property type="match status" value="1"/>
</dbReference>
<dbReference type="EMBL" id="JBBKZV010000004">
    <property type="protein sequence ID" value="MEJ8822355.1"/>
    <property type="molecule type" value="Genomic_DNA"/>
</dbReference>
<dbReference type="Proteomes" id="UP001363010">
    <property type="component" value="Unassembled WGS sequence"/>
</dbReference>
<dbReference type="InterPro" id="IPR036737">
    <property type="entry name" value="OmpA-like_sf"/>
</dbReference>
<dbReference type="Pfam" id="PF05359">
    <property type="entry name" value="DUF748"/>
    <property type="match status" value="2"/>
</dbReference>
<feature type="region of interest" description="Disordered" evidence="1">
    <location>
        <begin position="552"/>
        <end position="583"/>
    </location>
</feature>
<accession>A0ABU8VX11</accession>
<feature type="region of interest" description="Disordered" evidence="1">
    <location>
        <begin position="343"/>
        <end position="365"/>
    </location>
</feature>
<keyword evidence="2" id="KW-0472">Membrane</keyword>
<keyword evidence="4" id="KW-1185">Reference proteome</keyword>
<feature type="transmembrane region" description="Helical" evidence="2">
    <location>
        <begin position="12"/>
        <end position="33"/>
    </location>
</feature>
<dbReference type="PANTHER" id="PTHR30441">
    <property type="entry name" value="DUF748 DOMAIN-CONTAINING PROTEIN"/>
    <property type="match status" value="1"/>
</dbReference>
<evidence type="ECO:0000313" key="3">
    <source>
        <dbReference type="EMBL" id="MEJ8822355.1"/>
    </source>
</evidence>
<evidence type="ECO:0000256" key="1">
    <source>
        <dbReference type="SAM" id="MobiDB-lite"/>
    </source>
</evidence>
<feature type="region of interest" description="Disordered" evidence="1">
    <location>
        <begin position="801"/>
        <end position="866"/>
    </location>
</feature>
<keyword evidence="2" id="KW-1133">Transmembrane helix</keyword>
<gene>
    <name evidence="3" type="ORF">WKW80_09925</name>
</gene>
<feature type="compositionally biased region" description="Low complexity" evidence="1">
    <location>
        <begin position="849"/>
        <end position="866"/>
    </location>
</feature>
<reference evidence="3 4" key="1">
    <citation type="submission" date="2024-03" db="EMBL/GenBank/DDBJ databases">
        <title>Novel species of the genus Variovorax.</title>
        <authorList>
            <person name="Liu Q."/>
            <person name="Xin Y.-H."/>
        </authorList>
    </citation>
    <scope>NUCLEOTIDE SEQUENCE [LARGE SCALE GENOMIC DNA]</scope>
    <source>
        <strain evidence="3 4">KACC 18501</strain>
    </source>
</reference>
<sequence>MNAAALKQNKWVRRAVAVVLTVLVIWLVAWLVVPPLLKSQLQSIASAKLGRQVTVGKIDFKPWTLELVLNDLRIATADGKGAQLQIARIYVDAEMESIVRLAPIVDAVTIDQPTIALTHLGDGHYDIDDIVAKLAAPTDKPSGEPMRFAIYNIAVNGGSVDFDDQTVQRKHTLRDFALNVPFISNLASQREVKVEPKLAFTLNGSKFDSAAAALPFAESRKTDAQIKFTGLDLVPYLGYVPSGMPVQLKAGSLDADVKIDFERAATAGLKISGTVATHGIRVADGEGRELLGFDSLTIGLADIRPLERVIHLGEIALVAPNLVVARDAAGKLNLLAKNPATGAVEKPAQQPEKEDAAAAPKAPDASPWKIAVDKFSMSDGKVGWHDGTVKPVAVVDVTGLGVQASEIQWPMEKPATFSGGLAIGGAGLKFEGQGTDKEATVKAQVEALPLSLAAPYLAQSLEPTLDGKLGGEVEIAWAKPDLKLKANKASIDGLALSQGKTALASVGRFELTDAVVDMTQHTLAIGTFSVNQPKFRVERDKDKHWMYERWLKTPGGNGQSDGELAKVAAPKPPDAGSAKANPNTKPWDLTIGNLLVDGGAVTYADNATLAPVAVEITALKVNAQKLAPNTAAVSPLEVSGRIAAGRSDPGKFGYKGNVVLKPMSAEGRLEVGSFPVHAFKAYYSEALNVDVRRAFASYRGTVRYAQMPAGVSAKLAGDLAVDDLRVNSVELTQSPGFDRSNNQLLSWKTLGLRGLQVVMAPAAPLAVDVRETTLTDFFARVIVDPTGRLNLQNLTKKGEQEGIAKAEAAPSPPTTTNRKFGGVRITSKAAPGGPAGEAPPAELMVGDGAPAPAQAASAPVAAAQPQDSGLKPVINFGPMSLVNGKIDFTDLFVKPNYSADLSELTGKLSAFSSNPPKGSSGSPELADLELRGKAQQTASLEITGKLNPLAKPLELDITAKMRELDLAPLSPYSAKYAGHDIERGKMSMDVNYKVAPDGQLTATNKLVLNQLQFGEEIAGAPRTLPVRLAVALLADRNGVIDVDLPLRGSLNDPQFSIGPLIWKAIVNLIVKAATAPFSLITGGAGGGGDSSAIVFDPGSAALNATAKENLDKIAKALIDKPSLRLTVSGSASLEQERIPYQKQRLRQLTQAEKRRVAVRAGKDAAEAEPVTDAEYPDLLAALYKRADIAKPRNMVGLAKDLPVADMENLLITNIPVDEEVIRQLAVERGGVVRDYLLAQKVPTERLFLGAVRVQAGAGGEQKPGAELKLDMR</sequence>
<evidence type="ECO:0000256" key="2">
    <source>
        <dbReference type="SAM" id="Phobius"/>
    </source>
</evidence>
<protein>
    <submittedName>
        <fullName evidence="3">DUF748 domain-containing protein</fullName>
    </submittedName>
</protein>
<dbReference type="RefSeq" id="WP_340363400.1">
    <property type="nucleotide sequence ID" value="NZ_JBBKZV010000004.1"/>
</dbReference>
<name>A0ABU8VX11_9BURK</name>
<proteinExistence type="predicted"/>
<dbReference type="Gene3D" id="3.30.1330.60">
    <property type="entry name" value="OmpA-like domain"/>
    <property type="match status" value="1"/>
</dbReference>
<dbReference type="InterPro" id="IPR052894">
    <property type="entry name" value="AsmA-related"/>
</dbReference>
<evidence type="ECO:0000313" key="4">
    <source>
        <dbReference type="Proteomes" id="UP001363010"/>
    </source>
</evidence>
<keyword evidence="2" id="KW-0812">Transmembrane</keyword>
<dbReference type="InterPro" id="IPR008023">
    <property type="entry name" value="DUF748"/>
</dbReference>
<comment type="caution">
    <text evidence="3">The sequence shown here is derived from an EMBL/GenBank/DDBJ whole genome shotgun (WGS) entry which is preliminary data.</text>
</comment>
<organism evidence="3 4">
    <name type="scientific">Variovorax humicola</name>
    <dbReference type="NCBI Taxonomy" id="1769758"/>
    <lineage>
        <taxon>Bacteria</taxon>
        <taxon>Pseudomonadati</taxon>
        <taxon>Pseudomonadota</taxon>
        <taxon>Betaproteobacteria</taxon>
        <taxon>Burkholderiales</taxon>
        <taxon>Comamonadaceae</taxon>
        <taxon>Variovorax</taxon>
    </lineage>
</organism>
<feature type="compositionally biased region" description="Low complexity" evidence="1">
    <location>
        <begin position="829"/>
        <end position="842"/>
    </location>
</feature>